<dbReference type="PROSITE" id="PS50893">
    <property type="entry name" value="ABC_TRANSPORTER_2"/>
    <property type="match status" value="1"/>
</dbReference>
<evidence type="ECO:0000313" key="10">
    <source>
        <dbReference type="EMBL" id="PXV95893.1"/>
    </source>
</evidence>
<feature type="transmembrane region" description="Helical" evidence="7">
    <location>
        <begin position="74"/>
        <end position="92"/>
    </location>
</feature>
<dbReference type="Proteomes" id="UP000247523">
    <property type="component" value="Unassembled WGS sequence"/>
</dbReference>
<evidence type="ECO:0000259" key="9">
    <source>
        <dbReference type="PROSITE" id="PS50929"/>
    </source>
</evidence>
<accession>A0A318EWP1</accession>
<dbReference type="PANTHER" id="PTHR24221:SF397">
    <property type="entry name" value="ABC TRANSPORTER, ATP-BINDING TRANSMEMBRANE PROTEIN"/>
    <property type="match status" value="1"/>
</dbReference>
<dbReference type="GO" id="GO:0140359">
    <property type="term" value="F:ABC-type transporter activity"/>
    <property type="evidence" value="ECO:0007669"/>
    <property type="project" value="InterPro"/>
</dbReference>
<dbReference type="PROSITE" id="PS50929">
    <property type="entry name" value="ABC_TM1F"/>
    <property type="match status" value="1"/>
</dbReference>
<dbReference type="Pfam" id="PF00664">
    <property type="entry name" value="ABC_membrane"/>
    <property type="match status" value="1"/>
</dbReference>
<dbReference type="SUPFAM" id="SSF90123">
    <property type="entry name" value="ABC transporter transmembrane region"/>
    <property type="match status" value="1"/>
</dbReference>
<comment type="caution">
    <text evidence="10">The sequence shown here is derived from an EMBL/GenBank/DDBJ whole genome shotgun (WGS) entry which is preliminary data.</text>
</comment>
<evidence type="ECO:0000256" key="1">
    <source>
        <dbReference type="ARBA" id="ARBA00004651"/>
    </source>
</evidence>
<feature type="domain" description="ABC transporter" evidence="8">
    <location>
        <begin position="352"/>
        <end position="587"/>
    </location>
</feature>
<comment type="subcellular location">
    <subcellularLocation>
        <location evidence="1">Cell membrane</location>
        <topology evidence="1">Multi-pass membrane protein</topology>
    </subcellularLocation>
</comment>
<dbReference type="FunFam" id="3.40.50.300:FF:000218">
    <property type="entry name" value="Multidrug ABC transporter ATP-binding protein"/>
    <property type="match status" value="1"/>
</dbReference>
<keyword evidence="5 7" id="KW-1133">Transmembrane helix</keyword>
<proteinExistence type="predicted"/>
<keyword evidence="6 7" id="KW-0472">Membrane</keyword>
<feature type="transmembrane region" description="Helical" evidence="7">
    <location>
        <begin position="157"/>
        <end position="175"/>
    </location>
</feature>
<keyword evidence="3" id="KW-0547">Nucleotide-binding</keyword>
<keyword evidence="4 10" id="KW-0067">ATP-binding</keyword>
<dbReference type="PROSITE" id="PS00211">
    <property type="entry name" value="ABC_TRANSPORTER_1"/>
    <property type="match status" value="1"/>
</dbReference>
<feature type="domain" description="ABC transmembrane type-1" evidence="9">
    <location>
        <begin position="38"/>
        <end position="232"/>
    </location>
</feature>
<dbReference type="GO" id="GO:0016887">
    <property type="term" value="F:ATP hydrolysis activity"/>
    <property type="evidence" value="ECO:0007669"/>
    <property type="project" value="InterPro"/>
</dbReference>
<name>A0A318EWP1_9FIRM</name>
<gene>
    <name evidence="10" type="ORF">C8E03_101524</name>
</gene>
<dbReference type="InterPro" id="IPR027417">
    <property type="entry name" value="P-loop_NTPase"/>
</dbReference>
<dbReference type="InterPro" id="IPR017871">
    <property type="entry name" value="ABC_transporter-like_CS"/>
</dbReference>
<evidence type="ECO:0000313" key="11">
    <source>
        <dbReference type="Proteomes" id="UP000247523"/>
    </source>
</evidence>
<evidence type="ECO:0000256" key="3">
    <source>
        <dbReference type="ARBA" id="ARBA00022741"/>
    </source>
</evidence>
<dbReference type="InterPro" id="IPR039421">
    <property type="entry name" value="Type_1_exporter"/>
</dbReference>
<evidence type="ECO:0000259" key="8">
    <source>
        <dbReference type="PROSITE" id="PS50893"/>
    </source>
</evidence>
<dbReference type="SMART" id="SM00382">
    <property type="entry name" value="AAA"/>
    <property type="match status" value="1"/>
</dbReference>
<dbReference type="PANTHER" id="PTHR24221">
    <property type="entry name" value="ATP-BINDING CASSETTE SUB-FAMILY B"/>
    <property type="match status" value="1"/>
</dbReference>
<dbReference type="GO" id="GO:0005886">
    <property type="term" value="C:plasma membrane"/>
    <property type="evidence" value="ECO:0007669"/>
    <property type="project" value="UniProtKB-SubCell"/>
</dbReference>
<evidence type="ECO:0000256" key="2">
    <source>
        <dbReference type="ARBA" id="ARBA00022692"/>
    </source>
</evidence>
<dbReference type="Gene3D" id="3.40.50.300">
    <property type="entry name" value="P-loop containing nucleotide triphosphate hydrolases"/>
    <property type="match status" value="1"/>
</dbReference>
<dbReference type="InterPro" id="IPR011527">
    <property type="entry name" value="ABC1_TM_dom"/>
</dbReference>
<feature type="transmembrane region" description="Helical" evidence="7">
    <location>
        <begin position="294"/>
        <end position="314"/>
    </location>
</feature>
<feature type="transmembrane region" description="Helical" evidence="7">
    <location>
        <begin position="181"/>
        <end position="200"/>
    </location>
</feature>
<dbReference type="InterPro" id="IPR003439">
    <property type="entry name" value="ABC_transporter-like_ATP-bd"/>
</dbReference>
<evidence type="ECO:0000256" key="6">
    <source>
        <dbReference type="ARBA" id="ARBA00023136"/>
    </source>
</evidence>
<evidence type="ECO:0000256" key="4">
    <source>
        <dbReference type="ARBA" id="ARBA00022840"/>
    </source>
</evidence>
<protein>
    <submittedName>
        <fullName evidence="10">ATP-binding cassette subfamily B protein</fullName>
    </submittedName>
</protein>
<dbReference type="Pfam" id="PF00005">
    <property type="entry name" value="ABC_tran"/>
    <property type="match status" value="1"/>
</dbReference>
<dbReference type="InterPro" id="IPR036640">
    <property type="entry name" value="ABC1_TM_sf"/>
</dbReference>
<dbReference type="AlphaFoldDB" id="A0A318EWP1"/>
<dbReference type="Gene3D" id="1.20.1560.10">
    <property type="entry name" value="ABC transporter type 1, transmembrane domain"/>
    <property type="match status" value="1"/>
</dbReference>
<dbReference type="EMBL" id="QICS01000001">
    <property type="protein sequence ID" value="PXV95893.1"/>
    <property type="molecule type" value="Genomic_DNA"/>
</dbReference>
<reference evidence="10 11" key="1">
    <citation type="submission" date="2018-05" db="EMBL/GenBank/DDBJ databases">
        <title>Genomic Encyclopedia of Type Strains, Phase IV (KMG-IV): sequencing the most valuable type-strain genomes for metagenomic binning, comparative biology and taxonomic classification.</title>
        <authorList>
            <person name="Goeker M."/>
        </authorList>
    </citation>
    <scope>NUCLEOTIDE SEQUENCE [LARGE SCALE GENOMIC DNA]</scope>
    <source>
        <strain evidence="10 11">DSM 28816</strain>
    </source>
</reference>
<dbReference type="SUPFAM" id="SSF52540">
    <property type="entry name" value="P-loop containing nucleoside triphosphate hydrolases"/>
    <property type="match status" value="1"/>
</dbReference>
<feature type="transmembrane region" description="Helical" evidence="7">
    <location>
        <begin position="37"/>
        <end position="62"/>
    </location>
</feature>
<dbReference type="GO" id="GO:0005524">
    <property type="term" value="F:ATP binding"/>
    <property type="evidence" value="ECO:0007669"/>
    <property type="project" value="UniProtKB-KW"/>
</dbReference>
<organism evidence="10 11">
    <name type="scientific">Lachnotalea glycerini</name>
    <dbReference type="NCBI Taxonomy" id="1763509"/>
    <lineage>
        <taxon>Bacteria</taxon>
        <taxon>Bacillati</taxon>
        <taxon>Bacillota</taxon>
        <taxon>Clostridia</taxon>
        <taxon>Lachnospirales</taxon>
        <taxon>Lachnospiraceae</taxon>
        <taxon>Lachnotalea</taxon>
    </lineage>
</organism>
<dbReference type="InterPro" id="IPR003593">
    <property type="entry name" value="AAA+_ATPase"/>
</dbReference>
<feature type="transmembrane region" description="Helical" evidence="7">
    <location>
        <begin position="263"/>
        <end position="282"/>
    </location>
</feature>
<evidence type="ECO:0000256" key="5">
    <source>
        <dbReference type="ARBA" id="ARBA00022989"/>
    </source>
</evidence>
<sequence length="591" mass="66372">MKNIIFRPNEVISPLRTSENMRVKMNKNNPMKWNKQLFLSVICVMLEGLLSGCNFMVMYYIFQSLWKQQMVMGKIMEITGSIAVIFLIRLIIYSFGYVQGQVGGASVSKHIRLFLGDKLRKIPLSRFQKSMTGEYINVATENVNSYEQILTHKMGDIIKNLTLTVMLIIFIATLYIPSALILLAAELLFIPAIAISFRAVKKYGIKKNAICAENVSSMVEYITGIQTFRAYGIGGTKNKSVTSSMKKFSDISFIYELKIIPDGVVYSILIGCTLPLEIMVAGDSWMSGRLETTPFVIICLLPLFLTKLLGTIFVDMTSYKNLMIAKQKINAVVEIPEEIQTNQVFAPQKHDIIFEHVDFSYEKGETICRDMNIRIEDQKLTAIVGDSGSGKSTVLNLISKYYDPDAGDIRIGGCSIQNMGTEQVLSQISMVDQDVFLFDDTIQNNIRYARVQATNEEIEKACREANCDEFIRKMPQGYDTMAGENGNQLSGGERQRLSIARAILKDAPILLLDEATANLDVENELAVKQAIVNLLKKKKTVVIIAHTMSIVKNSDKILVIADGKVKEEGKHEELLRINGKYAAMWKAEQQL</sequence>
<keyword evidence="2 7" id="KW-0812">Transmembrane</keyword>
<dbReference type="GO" id="GO:0034040">
    <property type="term" value="F:ATPase-coupled lipid transmembrane transporter activity"/>
    <property type="evidence" value="ECO:0007669"/>
    <property type="project" value="TreeGrafter"/>
</dbReference>
<evidence type="ECO:0000256" key="7">
    <source>
        <dbReference type="SAM" id="Phobius"/>
    </source>
</evidence>